<dbReference type="EMBL" id="JADBJN010000002">
    <property type="protein sequence ID" value="KAG5678687.1"/>
    <property type="molecule type" value="Genomic_DNA"/>
</dbReference>
<keyword evidence="3" id="KW-1185">Reference proteome</keyword>
<gene>
    <name evidence="2" type="ORF">PVAND_008337</name>
</gene>
<evidence type="ECO:0000313" key="2">
    <source>
        <dbReference type="EMBL" id="KAG5678687.1"/>
    </source>
</evidence>
<comment type="caution">
    <text evidence="2">The sequence shown here is derived from an EMBL/GenBank/DDBJ whole genome shotgun (WGS) entry which is preliminary data.</text>
</comment>
<evidence type="ECO:0000256" key="1">
    <source>
        <dbReference type="SAM" id="Phobius"/>
    </source>
</evidence>
<keyword evidence="1" id="KW-0812">Transmembrane</keyword>
<feature type="transmembrane region" description="Helical" evidence="1">
    <location>
        <begin position="6"/>
        <end position="24"/>
    </location>
</feature>
<evidence type="ECO:0000313" key="3">
    <source>
        <dbReference type="Proteomes" id="UP001107558"/>
    </source>
</evidence>
<keyword evidence="1" id="KW-1133">Transmembrane helix</keyword>
<proteinExistence type="predicted"/>
<dbReference type="AlphaFoldDB" id="A0A9J6C9P2"/>
<dbReference type="Proteomes" id="UP001107558">
    <property type="component" value="Chromosome 2"/>
</dbReference>
<organism evidence="2 3">
    <name type="scientific">Polypedilum vanderplanki</name>
    <name type="common">Sleeping chironomid midge</name>
    <dbReference type="NCBI Taxonomy" id="319348"/>
    <lineage>
        <taxon>Eukaryota</taxon>
        <taxon>Metazoa</taxon>
        <taxon>Ecdysozoa</taxon>
        <taxon>Arthropoda</taxon>
        <taxon>Hexapoda</taxon>
        <taxon>Insecta</taxon>
        <taxon>Pterygota</taxon>
        <taxon>Neoptera</taxon>
        <taxon>Endopterygota</taxon>
        <taxon>Diptera</taxon>
        <taxon>Nematocera</taxon>
        <taxon>Chironomoidea</taxon>
        <taxon>Chironomidae</taxon>
        <taxon>Chironominae</taxon>
        <taxon>Polypedilum</taxon>
        <taxon>Polypedilum</taxon>
    </lineage>
</organism>
<reference evidence="2" key="1">
    <citation type="submission" date="2021-03" db="EMBL/GenBank/DDBJ databases">
        <title>Chromosome level genome of the anhydrobiotic midge Polypedilum vanderplanki.</title>
        <authorList>
            <person name="Yoshida Y."/>
            <person name="Kikawada T."/>
            <person name="Gusev O."/>
        </authorList>
    </citation>
    <scope>NUCLEOTIDE SEQUENCE</scope>
    <source>
        <strain evidence="2">NIAS01</strain>
        <tissue evidence="2">Whole body or cell culture</tissue>
    </source>
</reference>
<name>A0A9J6C9P2_POLVA</name>
<protein>
    <submittedName>
        <fullName evidence="2">Uncharacterized protein</fullName>
    </submittedName>
</protein>
<keyword evidence="1" id="KW-0472">Membrane</keyword>
<sequence>MQPWAIVTITIVSGLALFIILFWIKNRNNKKRMQEMENSNATQLAIYAQQQIPQPQQQLNVSYQQNYPNPNNTYPPPYTTQQQHYVPNQQIGFVNPQAGFAPQQSTFVPQQTPFIPSTSNQGLINMRDQQAPYNPSYMASSRVIMTTTNVASAPPPALH</sequence>
<accession>A0A9J6C9P2</accession>